<name>A0A1Y5F8C2_9BACT</name>
<dbReference type="Proteomes" id="UP000196531">
    <property type="component" value="Unassembled WGS sequence"/>
</dbReference>
<keyword evidence="3" id="KW-1133">Transmembrane helix</keyword>
<feature type="compositionally biased region" description="Basic and acidic residues" evidence="2">
    <location>
        <begin position="388"/>
        <end position="414"/>
    </location>
</feature>
<dbReference type="AlphaFoldDB" id="A0A1Y5F8C2"/>
<evidence type="ECO:0000256" key="2">
    <source>
        <dbReference type="SAM" id="MobiDB-lite"/>
    </source>
</evidence>
<dbReference type="GO" id="GO:0016020">
    <property type="term" value="C:membrane"/>
    <property type="evidence" value="ECO:0007669"/>
    <property type="project" value="InterPro"/>
</dbReference>
<dbReference type="GO" id="GO:0009306">
    <property type="term" value="P:protein secretion"/>
    <property type="evidence" value="ECO:0007669"/>
    <property type="project" value="InterPro"/>
</dbReference>
<feature type="region of interest" description="Disordered" evidence="2">
    <location>
        <begin position="388"/>
        <end position="448"/>
    </location>
</feature>
<feature type="transmembrane region" description="Helical" evidence="3">
    <location>
        <begin position="12"/>
        <end position="30"/>
    </location>
</feature>
<dbReference type="EMBL" id="MAAO01000006">
    <property type="protein sequence ID" value="OUR97005.1"/>
    <property type="molecule type" value="Genomic_DNA"/>
</dbReference>
<accession>A0A1Y5F8C2</accession>
<sequence>MKNNSILKNDSGMAIMMVMSVIAILAFLLADFTFESKINKIKVYNQQDKLQARLNAEAGLNLALAKLKLYQEGRNLIEKNKQLKEFIQPSMIESVITMDNMFPIILPPGANILQKTAINEFEKNSLIRGRLNLSISTVSGFLNPNNLRVSQEKSKKSNDPDNSEDEESTSPHDYIEKKLLETLNQALEKEKEKNEEFDEIYGNVNAELLIKELKFFVNDPKNFNDSERAEIEATYLAADIIPKHAPLNSIDELHLLLGWNDSIVKLFKDKLTVHEVSIIAVNELTEEQLKLLFPSITPVQIEEFFKHRDGDEELKIKAQEFKSEKDFKELVVNKLAIVDNQTYDDRKKEYEQAGLRIAVAGKLYKISSKGFFGRAEYSITAFADLPIKPEPEPEEEEKNKNDPNTDPNNIDKTDTTNTNTDPDDDKEDKEEEKPIELLSPRIIEVRIE</sequence>
<gene>
    <name evidence="4" type="ORF">A9Q84_11765</name>
</gene>
<dbReference type="InterPro" id="IPR005628">
    <property type="entry name" value="GspK"/>
</dbReference>
<keyword evidence="3" id="KW-0812">Transmembrane</keyword>
<evidence type="ECO:0000313" key="4">
    <source>
        <dbReference type="EMBL" id="OUR97005.1"/>
    </source>
</evidence>
<keyword evidence="1" id="KW-0175">Coiled coil</keyword>
<feature type="region of interest" description="Disordered" evidence="2">
    <location>
        <begin position="146"/>
        <end position="174"/>
    </location>
</feature>
<keyword evidence="3" id="KW-0472">Membrane</keyword>
<evidence type="ECO:0000256" key="1">
    <source>
        <dbReference type="SAM" id="Coils"/>
    </source>
</evidence>
<evidence type="ECO:0000256" key="3">
    <source>
        <dbReference type="SAM" id="Phobius"/>
    </source>
</evidence>
<evidence type="ECO:0000313" key="5">
    <source>
        <dbReference type="Proteomes" id="UP000196531"/>
    </source>
</evidence>
<feature type="coiled-coil region" evidence="1">
    <location>
        <begin position="176"/>
        <end position="207"/>
    </location>
</feature>
<feature type="compositionally biased region" description="Acidic residues" evidence="2">
    <location>
        <begin position="421"/>
        <end position="430"/>
    </location>
</feature>
<reference evidence="5" key="1">
    <citation type="journal article" date="2017" name="Proc. Natl. Acad. Sci. U.S.A.">
        <title>Simulation of Deepwater Horizon oil plume reveals substrate specialization within a complex community of hydrocarbon-degraders.</title>
        <authorList>
            <person name="Hu P."/>
            <person name="Dubinsky E.A."/>
            <person name="Probst A.J."/>
            <person name="Wang J."/>
            <person name="Sieber C.M.K."/>
            <person name="Tom L.M."/>
            <person name="Gardinali P."/>
            <person name="Banfield J.F."/>
            <person name="Atlas R.M."/>
            <person name="Andersen G.L."/>
        </authorList>
    </citation>
    <scope>NUCLEOTIDE SEQUENCE [LARGE SCALE GENOMIC DNA]</scope>
</reference>
<protein>
    <submittedName>
        <fullName evidence="4">Uncharacterized protein</fullName>
    </submittedName>
</protein>
<proteinExistence type="predicted"/>
<dbReference type="PANTHER" id="PTHR38831">
    <property type="entry name" value="TYPE II SECRETION SYSTEM PROTEIN K"/>
    <property type="match status" value="1"/>
</dbReference>
<comment type="caution">
    <text evidence="4">The sequence shown here is derived from an EMBL/GenBank/DDBJ whole genome shotgun (WGS) entry which is preliminary data.</text>
</comment>
<feature type="compositionally biased region" description="Basic and acidic residues" evidence="2">
    <location>
        <begin position="150"/>
        <end position="159"/>
    </location>
</feature>
<dbReference type="PANTHER" id="PTHR38831:SF2">
    <property type="entry name" value="TYPE II SECRETION SYSTEM PROTEIN K"/>
    <property type="match status" value="1"/>
</dbReference>
<organism evidence="4 5">
    <name type="scientific">Halobacteriovorax marinus</name>
    <dbReference type="NCBI Taxonomy" id="97084"/>
    <lineage>
        <taxon>Bacteria</taxon>
        <taxon>Pseudomonadati</taxon>
        <taxon>Bdellovibrionota</taxon>
        <taxon>Bacteriovoracia</taxon>
        <taxon>Bacteriovoracales</taxon>
        <taxon>Halobacteriovoraceae</taxon>
        <taxon>Halobacteriovorax</taxon>
    </lineage>
</organism>